<protein>
    <submittedName>
        <fullName evidence="1">DMT family transporter</fullName>
    </submittedName>
</protein>
<dbReference type="EMBL" id="CP113520">
    <property type="protein sequence ID" value="WAJ30319.1"/>
    <property type="molecule type" value="Genomic_DNA"/>
</dbReference>
<sequence>MGIDRTRLLGIAFVAGATVLWSSAGLFVRAIDLDVWQTLGWRAFFAALSLFLILLVQHGRRVGRVLGTLGPWGWLAIPVSAVSMYGYVAALTMTTVANVMTMYATLPFLAVGIAYLWMGEKPSRRVVVASLASFAGILVMTAGAVRPADLLGIFLAFTMTAGFAFLLILARREPGMSMASINGLAALVCFLACLPLMPAGLPSLEQFVLLAVFGVTTSALAYLFFLHGGRFIPPGEAGLIGLLDVVLGPLWVWLAFSETPGTAALVGTAIVLAATGWYLSSNLPRRRAAPLA</sequence>
<evidence type="ECO:0000313" key="2">
    <source>
        <dbReference type="Proteomes" id="UP001163223"/>
    </source>
</evidence>
<gene>
    <name evidence="1" type="ORF">OXU80_08990</name>
</gene>
<dbReference type="Proteomes" id="UP001163223">
    <property type="component" value="Chromosome"/>
</dbReference>
<accession>A0ACD4NUJ5</accession>
<organism evidence="1 2">
    <name type="scientific">Antarcticirhabdus aurantiaca</name>
    <dbReference type="NCBI Taxonomy" id="2606717"/>
    <lineage>
        <taxon>Bacteria</taxon>
        <taxon>Pseudomonadati</taxon>
        <taxon>Pseudomonadota</taxon>
        <taxon>Alphaproteobacteria</taxon>
        <taxon>Hyphomicrobiales</taxon>
        <taxon>Aurantimonadaceae</taxon>
        <taxon>Antarcticirhabdus</taxon>
    </lineage>
</organism>
<evidence type="ECO:0000313" key="1">
    <source>
        <dbReference type="EMBL" id="WAJ30319.1"/>
    </source>
</evidence>
<proteinExistence type="predicted"/>
<keyword evidence="2" id="KW-1185">Reference proteome</keyword>
<reference evidence="1" key="1">
    <citation type="submission" date="2022-11" db="EMBL/GenBank/DDBJ databases">
        <title>beta-Carotene-producing bacterium, Jeongeuplla avenae sp. nov., alleviates the salt stress of Arabidopsis seedlings.</title>
        <authorList>
            <person name="Jiang L."/>
            <person name="Lee J."/>
        </authorList>
    </citation>
    <scope>NUCLEOTIDE SEQUENCE</scope>
    <source>
        <strain evidence="1">DY_R2A_6</strain>
    </source>
</reference>
<name>A0ACD4NUJ5_9HYPH</name>